<dbReference type="EMBL" id="WJQU01000003">
    <property type="protein sequence ID" value="KAJ6639598.1"/>
    <property type="molecule type" value="Genomic_DNA"/>
</dbReference>
<comment type="caution">
    <text evidence="1">The sequence shown here is derived from an EMBL/GenBank/DDBJ whole genome shotgun (WGS) entry which is preliminary data.</text>
</comment>
<reference evidence="1" key="1">
    <citation type="submission" date="2022-07" db="EMBL/GenBank/DDBJ databases">
        <authorList>
            <person name="Trinca V."/>
            <person name="Uliana J.V.C."/>
            <person name="Torres T.T."/>
            <person name="Ward R.J."/>
            <person name="Monesi N."/>
        </authorList>
    </citation>
    <scope>NUCLEOTIDE SEQUENCE</scope>
    <source>
        <strain evidence="1">HSMRA1968</strain>
        <tissue evidence="1">Whole embryos</tissue>
    </source>
</reference>
<dbReference type="Proteomes" id="UP001151699">
    <property type="component" value="Chromosome X"/>
</dbReference>
<feature type="non-terminal residue" evidence="1">
    <location>
        <position position="106"/>
    </location>
</feature>
<proteinExistence type="predicted"/>
<organism evidence="1 2">
    <name type="scientific">Pseudolycoriella hygida</name>
    <dbReference type="NCBI Taxonomy" id="35572"/>
    <lineage>
        <taxon>Eukaryota</taxon>
        <taxon>Metazoa</taxon>
        <taxon>Ecdysozoa</taxon>
        <taxon>Arthropoda</taxon>
        <taxon>Hexapoda</taxon>
        <taxon>Insecta</taxon>
        <taxon>Pterygota</taxon>
        <taxon>Neoptera</taxon>
        <taxon>Endopterygota</taxon>
        <taxon>Diptera</taxon>
        <taxon>Nematocera</taxon>
        <taxon>Sciaroidea</taxon>
        <taxon>Sciaridae</taxon>
        <taxon>Pseudolycoriella</taxon>
    </lineage>
</organism>
<evidence type="ECO:0000313" key="2">
    <source>
        <dbReference type="Proteomes" id="UP001151699"/>
    </source>
</evidence>
<protein>
    <submittedName>
        <fullName evidence="1">Uncharacterized protein</fullName>
    </submittedName>
</protein>
<keyword evidence="2" id="KW-1185">Reference proteome</keyword>
<sequence length="106" mass="12224">MIPVSSFGKIFRKRQGHTFHHMYIRNVLCFHGFNSAMSIKLLEDDDLNDIEKSVQSRVMANYASSNEAAQSDPKELYGPFASNASFCFLRGQYIFNEIKNLSFKIY</sequence>
<accession>A0A9Q0S141</accession>
<evidence type="ECO:0000313" key="1">
    <source>
        <dbReference type="EMBL" id="KAJ6639598.1"/>
    </source>
</evidence>
<dbReference type="AlphaFoldDB" id="A0A9Q0S141"/>
<name>A0A9Q0S141_9DIPT</name>
<gene>
    <name evidence="1" type="ORF">Bhyg_12345</name>
</gene>